<dbReference type="Proteomes" id="UP001526430">
    <property type="component" value="Unassembled WGS sequence"/>
</dbReference>
<keyword evidence="2" id="KW-0732">Signal</keyword>
<dbReference type="PANTHER" id="PTHR36505:SF1">
    <property type="entry name" value="BLR1072 PROTEIN"/>
    <property type="match status" value="1"/>
</dbReference>
<proteinExistence type="predicted"/>
<comment type="caution">
    <text evidence="4">The sequence shown here is derived from an EMBL/GenBank/DDBJ whole genome shotgun (WGS) entry which is preliminary data.</text>
</comment>
<protein>
    <submittedName>
        <fullName evidence="4">PRC-barrel domain-containing protein</fullName>
    </submittedName>
</protein>
<dbReference type="SUPFAM" id="SSF50346">
    <property type="entry name" value="PRC-barrel domain"/>
    <property type="match status" value="1"/>
</dbReference>
<dbReference type="Gene3D" id="2.30.30.240">
    <property type="entry name" value="PRC-barrel domain"/>
    <property type="match status" value="1"/>
</dbReference>
<dbReference type="RefSeq" id="WP_301591545.1">
    <property type="nucleotide sequence ID" value="NZ_JAPFQI010000016.1"/>
</dbReference>
<feature type="signal peptide" evidence="2">
    <location>
        <begin position="1"/>
        <end position="24"/>
    </location>
</feature>
<gene>
    <name evidence="4" type="ORF">OF850_17120</name>
</gene>
<feature type="domain" description="PRC-barrel" evidence="3">
    <location>
        <begin position="113"/>
        <end position="172"/>
    </location>
</feature>
<name>A0ABT3NYW4_9PROT</name>
<feature type="chain" id="PRO_5046821796" evidence="2">
    <location>
        <begin position="25"/>
        <end position="252"/>
    </location>
</feature>
<dbReference type="InterPro" id="IPR027275">
    <property type="entry name" value="PRC-brl_dom"/>
</dbReference>
<evidence type="ECO:0000256" key="1">
    <source>
        <dbReference type="SAM" id="MobiDB-lite"/>
    </source>
</evidence>
<evidence type="ECO:0000313" key="5">
    <source>
        <dbReference type="Proteomes" id="UP001526430"/>
    </source>
</evidence>
<dbReference type="EMBL" id="JAPFQI010000016">
    <property type="protein sequence ID" value="MCW8087355.1"/>
    <property type="molecule type" value="Genomic_DNA"/>
</dbReference>
<reference evidence="4 5" key="1">
    <citation type="submission" date="2022-10" db="EMBL/GenBank/DDBJ databases">
        <title>Roseococcus glaciei nov., sp. nov., isolated from glacier.</title>
        <authorList>
            <person name="Liu Q."/>
            <person name="Xin Y.-H."/>
        </authorList>
    </citation>
    <scope>NUCLEOTIDE SEQUENCE [LARGE SCALE GENOMIC DNA]</scope>
    <source>
        <strain evidence="4 5">MDT2-1-1</strain>
    </source>
</reference>
<evidence type="ECO:0000256" key="2">
    <source>
        <dbReference type="SAM" id="SignalP"/>
    </source>
</evidence>
<organism evidence="4 5">
    <name type="scientific">Sabulicella glaciei</name>
    <dbReference type="NCBI Taxonomy" id="2984948"/>
    <lineage>
        <taxon>Bacteria</taxon>
        <taxon>Pseudomonadati</taxon>
        <taxon>Pseudomonadota</taxon>
        <taxon>Alphaproteobacteria</taxon>
        <taxon>Acetobacterales</taxon>
        <taxon>Acetobacteraceae</taxon>
        <taxon>Sabulicella</taxon>
    </lineage>
</organism>
<feature type="compositionally biased region" description="Polar residues" evidence="1">
    <location>
        <begin position="236"/>
        <end position="252"/>
    </location>
</feature>
<evidence type="ECO:0000313" key="4">
    <source>
        <dbReference type="EMBL" id="MCW8087355.1"/>
    </source>
</evidence>
<sequence length="252" mass="25763">MTIHHSLSLLATAAILASTPLAYAQTRPDGTPGNPPSTATGRAVDRAQGEVPRPDGTPGNPPGTAVGRAVDSPLGTNTTGANPSGAATGATTMPATTSTSPMTVDAASLRGALSAQRLIDADIYGANDREIGEVEDVIIPQGGTGGLVVVLSVGGFLGMGERHVAVPFSQLQHNAERNRWVLPNATQETLRAMPVFNLDEFGRNRNRANSDRTTRRDSVTGTTTDGTAPRPGVPAGTSTTPGQSAPANAPTR</sequence>
<feature type="compositionally biased region" description="Basic and acidic residues" evidence="1">
    <location>
        <begin position="201"/>
        <end position="218"/>
    </location>
</feature>
<feature type="region of interest" description="Disordered" evidence="1">
    <location>
        <begin position="47"/>
        <end position="102"/>
    </location>
</feature>
<dbReference type="InterPro" id="IPR011033">
    <property type="entry name" value="PRC_barrel-like_sf"/>
</dbReference>
<feature type="region of interest" description="Disordered" evidence="1">
    <location>
        <begin position="201"/>
        <end position="252"/>
    </location>
</feature>
<dbReference type="PANTHER" id="PTHR36505">
    <property type="entry name" value="BLR1072 PROTEIN"/>
    <property type="match status" value="1"/>
</dbReference>
<dbReference type="Pfam" id="PF05239">
    <property type="entry name" value="PRC"/>
    <property type="match status" value="1"/>
</dbReference>
<keyword evidence="5" id="KW-1185">Reference proteome</keyword>
<feature type="compositionally biased region" description="Low complexity" evidence="1">
    <location>
        <begin position="83"/>
        <end position="102"/>
    </location>
</feature>
<accession>A0ABT3NYW4</accession>
<evidence type="ECO:0000259" key="3">
    <source>
        <dbReference type="Pfam" id="PF05239"/>
    </source>
</evidence>